<dbReference type="InterPro" id="IPR022903">
    <property type="entry name" value="GcvT_bac"/>
</dbReference>
<dbReference type="Proteomes" id="UP000076268">
    <property type="component" value="Unassembled WGS sequence"/>
</dbReference>
<evidence type="ECO:0000256" key="4">
    <source>
        <dbReference type="ARBA" id="ARBA00022679"/>
    </source>
</evidence>
<dbReference type="Pfam" id="PF08669">
    <property type="entry name" value="GCV_T_C"/>
    <property type="match status" value="1"/>
</dbReference>
<dbReference type="Gene3D" id="3.30.70.1400">
    <property type="entry name" value="Aminomethyltransferase beta-barrel domains"/>
    <property type="match status" value="1"/>
</dbReference>
<dbReference type="InterPro" id="IPR029043">
    <property type="entry name" value="GcvT/YgfZ_C"/>
</dbReference>
<evidence type="ECO:0000256" key="1">
    <source>
        <dbReference type="ARBA" id="ARBA00008609"/>
    </source>
</evidence>
<reference evidence="11 12" key="1">
    <citation type="submission" date="2016-02" db="EMBL/GenBank/DDBJ databases">
        <title>Anaerosporomusa subterraneum gen. nov., sp. nov., a spore-forming obligate anaerobe isolated from saprolite.</title>
        <authorList>
            <person name="Choi J.K."/>
            <person name="Shah M."/>
            <person name="Yee N."/>
        </authorList>
    </citation>
    <scope>NUCLEOTIDE SEQUENCE [LARGE SCALE GENOMIC DNA]</scope>
    <source>
        <strain evidence="11 12">RU4</strain>
    </source>
</reference>
<dbReference type="FunFam" id="3.30.70.1400:FF:000001">
    <property type="entry name" value="Aminomethyltransferase"/>
    <property type="match status" value="1"/>
</dbReference>
<evidence type="ECO:0000313" key="11">
    <source>
        <dbReference type="EMBL" id="KYZ75863.1"/>
    </source>
</evidence>
<dbReference type="Pfam" id="PF01571">
    <property type="entry name" value="GCV_T"/>
    <property type="match status" value="1"/>
</dbReference>
<keyword evidence="4 7" id="KW-0808">Transferase</keyword>
<dbReference type="Gene3D" id="3.30.1360.120">
    <property type="entry name" value="Probable tRNA modification gtpase trme, domain 1"/>
    <property type="match status" value="1"/>
</dbReference>
<comment type="similarity">
    <text evidence="1 7">Belongs to the GcvT family.</text>
</comment>
<accession>A0A154BPC0</accession>
<comment type="caution">
    <text evidence="11">The sequence shown here is derived from an EMBL/GenBank/DDBJ whole genome shotgun (WGS) entry which is preliminary data.</text>
</comment>
<keyword evidence="12" id="KW-1185">Reference proteome</keyword>
<keyword evidence="3 7" id="KW-0032">Aminotransferase</keyword>
<dbReference type="EC" id="2.1.2.10" evidence="2 7"/>
<dbReference type="HAMAP" id="MF_00259">
    <property type="entry name" value="GcvT"/>
    <property type="match status" value="1"/>
</dbReference>
<dbReference type="InterPro" id="IPR027266">
    <property type="entry name" value="TrmE/GcvT-like"/>
</dbReference>
<feature type="domain" description="GCVT N-terminal" evidence="9">
    <location>
        <begin position="8"/>
        <end position="265"/>
    </location>
</feature>
<protein>
    <recommendedName>
        <fullName evidence="2 7">Aminomethyltransferase</fullName>
        <ecNumber evidence="2 7">2.1.2.10</ecNumber>
    </recommendedName>
    <alternativeName>
        <fullName evidence="5 7">Glycine cleavage system T protein</fullName>
    </alternativeName>
</protein>
<dbReference type="AlphaFoldDB" id="A0A154BPC0"/>
<evidence type="ECO:0000259" key="9">
    <source>
        <dbReference type="Pfam" id="PF01571"/>
    </source>
</evidence>
<evidence type="ECO:0000256" key="7">
    <source>
        <dbReference type="HAMAP-Rule" id="MF_00259"/>
    </source>
</evidence>
<dbReference type="InterPro" id="IPR006222">
    <property type="entry name" value="GCVT_N"/>
</dbReference>
<dbReference type="FunFam" id="2.40.30.110:FF:000003">
    <property type="entry name" value="Aminomethyltransferase"/>
    <property type="match status" value="1"/>
</dbReference>
<comment type="function">
    <text evidence="7">The glycine cleavage system catalyzes the degradation of glycine.</text>
</comment>
<dbReference type="STRING" id="1794912.AXX12_11760"/>
<dbReference type="InterPro" id="IPR006223">
    <property type="entry name" value="GcvT"/>
</dbReference>
<dbReference type="GO" id="GO:0004047">
    <property type="term" value="F:aminomethyltransferase activity"/>
    <property type="evidence" value="ECO:0007669"/>
    <property type="project" value="UniProtKB-UniRule"/>
</dbReference>
<dbReference type="GO" id="GO:0005960">
    <property type="term" value="C:glycine cleavage complex"/>
    <property type="evidence" value="ECO:0007669"/>
    <property type="project" value="InterPro"/>
</dbReference>
<evidence type="ECO:0000256" key="5">
    <source>
        <dbReference type="ARBA" id="ARBA00031395"/>
    </source>
</evidence>
<dbReference type="GO" id="GO:0008483">
    <property type="term" value="F:transaminase activity"/>
    <property type="evidence" value="ECO:0007669"/>
    <property type="project" value="UniProtKB-KW"/>
</dbReference>
<dbReference type="GO" id="GO:0019464">
    <property type="term" value="P:glycine decarboxylation via glycine cleavage system"/>
    <property type="evidence" value="ECO:0007669"/>
    <property type="project" value="UniProtKB-UniRule"/>
</dbReference>
<dbReference type="InterPro" id="IPR013977">
    <property type="entry name" value="GcvT_C"/>
</dbReference>
<feature type="domain" description="Aminomethyltransferase C-terminal" evidence="10">
    <location>
        <begin position="284"/>
        <end position="362"/>
    </location>
</feature>
<dbReference type="SUPFAM" id="SSF103025">
    <property type="entry name" value="Folate-binding domain"/>
    <property type="match status" value="1"/>
</dbReference>
<dbReference type="PANTHER" id="PTHR43757">
    <property type="entry name" value="AMINOMETHYLTRANSFERASE"/>
    <property type="match status" value="1"/>
</dbReference>
<evidence type="ECO:0000256" key="8">
    <source>
        <dbReference type="PIRSR" id="PIRSR006487-1"/>
    </source>
</evidence>
<sequence length="366" mass="40295">MSAKQTPLYETHVRYGGKIVEFGGWLLPVQYSGIKEEHHAVRTKAGLFDVSHMGEVLVSGPDALAFLQKLVTNDVAKLQINQILYTPMCYLDGGTVDDLLVYKQADNEYLLVINAANIEKDWQWMQENVKGFEATLTNLSDATAQLALQGPLAETILAKLTDAPLAEIKYYWFMPEVSVAGKTVLVSRTGYTGEDGFEIYCKPEDASFLWEAIMEAGRPFGLLPAGLGCRDTLRFEACLPLYGHELSATMSPIEAGIGFFVKLDKGDFNGREVLQEQKTNGTKRKIVGFVMVDRGIARAEYPVLAAGVHIGVVTTGSYTPTLNKNLGLALIQADYAKIGQTIEIDIRGKQLSAEIIAKPFYKREGK</sequence>
<dbReference type="NCBIfam" id="NF001567">
    <property type="entry name" value="PRK00389.1"/>
    <property type="match status" value="1"/>
</dbReference>
<dbReference type="OrthoDB" id="9774591at2"/>
<dbReference type="EMBL" id="LSGP01000020">
    <property type="protein sequence ID" value="KYZ75863.1"/>
    <property type="molecule type" value="Genomic_DNA"/>
</dbReference>
<evidence type="ECO:0000256" key="6">
    <source>
        <dbReference type="ARBA" id="ARBA00047665"/>
    </source>
</evidence>
<dbReference type="RefSeq" id="WP_066243769.1">
    <property type="nucleotide sequence ID" value="NZ_LSGP01000020.1"/>
</dbReference>
<evidence type="ECO:0000256" key="3">
    <source>
        <dbReference type="ARBA" id="ARBA00022576"/>
    </source>
</evidence>
<evidence type="ECO:0000256" key="2">
    <source>
        <dbReference type="ARBA" id="ARBA00012616"/>
    </source>
</evidence>
<dbReference type="InterPro" id="IPR028896">
    <property type="entry name" value="GcvT/YgfZ/DmdA"/>
</dbReference>
<dbReference type="PANTHER" id="PTHR43757:SF2">
    <property type="entry name" value="AMINOMETHYLTRANSFERASE, MITOCHONDRIAL"/>
    <property type="match status" value="1"/>
</dbReference>
<name>A0A154BPC0_ANASB</name>
<comment type="catalytic activity">
    <reaction evidence="6 7">
        <text>N(6)-[(R)-S(8)-aminomethyldihydrolipoyl]-L-lysyl-[protein] + (6S)-5,6,7,8-tetrahydrofolate = N(6)-[(R)-dihydrolipoyl]-L-lysyl-[protein] + (6R)-5,10-methylene-5,6,7,8-tetrahydrofolate + NH4(+)</text>
        <dbReference type="Rhea" id="RHEA:16945"/>
        <dbReference type="Rhea" id="RHEA-COMP:10475"/>
        <dbReference type="Rhea" id="RHEA-COMP:10492"/>
        <dbReference type="ChEBI" id="CHEBI:15636"/>
        <dbReference type="ChEBI" id="CHEBI:28938"/>
        <dbReference type="ChEBI" id="CHEBI:57453"/>
        <dbReference type="ChEBI" id="CHEBI:83100"/>
        <dbReference type="ChEBI" id="CHEBI:83143"/>
        <dbReference type="EC" id="2.1.2.10"/>
    </reaction>
</comment>
<dbReference type="FunFam" id="4.10.1250.10:FF:000001">
    <property type="entry name" value="Aminomethyltransferase"/>
    <property type="match status" value="1"/>
</dbReference>
<comment type="subunit">
    <text evidence="7">The glycine cleavage system is composed of four proteins: P, T, L and H.</text>
</comment>
<dbReference type="SUPFAM" id="SSF101790">
    <property type="entry name" value="Aminomethyltransferase beta-barrel domain"/>
    <property type="match status" value="1"/>
</dbReference>
<dbReference type="PIRSF" id="PIRSF006487">
    <property type="entry name" value="GcvT"/>
    <property type="match status" value="1"/>
</dbReference>
<dbReference type="Gene3D" id="2.40.30.110">
    <property type="entry name" value="Aminomethyltransferase beta-barrel domains"/>
    <property type="match status" value="1"/>
</dbReference>
<dbReference type="Gene3D" id="4.10.1250.10">
    <property type="entry name" value="Aminomethyltransferase fragment"/>
    <property type="match status" value="1"/>
</dbReference>
<organism evidence="11 12">
    <name type="scientific">Anaerosporomusa subterranea</name>
    <dbReference type="NCBI Taxonomy" id="1794912"/>
    <lineage>
        <taxon>Bacteria</taxon>
        <taxon>Bacillati</taxon>
        <taxon>Bacillota</taxon>
        <taxon>Negativicutes</taxon>
        <taxon>Acetonemataceae</taxon>
        <taxon>Anaerosporomusa</taxon>
    </lineage>
</organism>
<gene>
    <name evidence="7" type="primary">gcvT</name>
    <name evidence="11" type="ORF">AXX12_11760</name>
</gene>
<evidence type="ECO:0000313" key="12">
    <source>
        <dbReference type="Proteomes" id="UP000076268"/>
    </source>
</evidence>
<feature type="binding site" evidence="8">
    <location>
        <position position="198"/>
    </location>
    <ligand>
        <name>substrate</name>
    </ligand>
</feature>
<dbReference type="GO" id="GO:0005829">
    <property type="term" value="C:cytosol"/>
    <property type="evidence" value="ECO:0007669"/>
    <property type="project" value="TreeGrafter"/>
</dbReference>
<evidence type="ECO:0000259" key="10">
    <source>
        <dbReference type="Pfam" id="PF08669"/>
    </source>
</evidence>
<dbReference type="NCBIfam" id="TIGR00528">
    <property type="entry name" value="gcvT"/>
    <property type="match status" value="1"/>
</dbReference>
<proteinExistence type="inferred from homology"/>